<dbReference type="InterPro" id="IPR000212">
    <property type="entry name" value="DNA_helicase_UvrD/REP"/>
</dbReference>
<dbReference type="PROSITE" id="PS51217">
    <property type="entry name" value="UVRD_HELICASE_CTER"/>
    <property type="match status" value="1"/>
</dbReference>
<evidence type="ECO:0000313" key="8">
    <source>
        <dbReference type="Proteomes" id="UP001199644"/>
    </source>
</evidence>
<dbReference type="InterPro" id="IPR027417">
    <property type="entry name" value="P-loop_NTPase"/>
</dbReference>
<evidence type="ECO:0000259" key="6">
    <source>
        <dbReference type="PROSITE" id="PS51217"/>
    </source>
</evidence>
<name>A0AAW5EJL8_CAMJU</name>
<dbReference type="Pfam" id="PF13361">
    <property type="entry name" value="UvrD_C"/>
    <property type="match status" value="1"/>
</dbReference>
<protein>
    <recommendedName>
        <fullName evidence="5">DNA 3'-5' helicase II</fullName>
    </recommendedName>
</protein>
<dbReference type="Proteomes" id="UP001199644">
    <property type="component" value="Unassembled WGS sequence"/>
</dbReference>
<dbReference type="EMBL" id="JAJUOL010000721">
    <property type="protein sequence ID" value="MCH3853170.1"/>
    <property type="molecule type" value="Genomic_DNA"/>
</dbReference>
<sequence>FLAKKIKELLISGIYAGEIAVLFRINALSRSIEEAFMKEKIPYKLLSGMRFYERLEIKDLICYFRILINPNDDLSFKRIINRPKRSIGEKALQNLEDYAQKRKISLFEALCESDGSV</sequence>
<feature type="domain" description="UvrD-like helicase C-terminal" evidence="6">
    <location>
        <begin position="1"/>
        <end position="117"/>
    </location>
</feature>
<feature type="non-terminal residue" evidence="7">
    <location>
        <position position="117"/>
    </location>
</feature>
<evidence type="ECO:0000313" key="7">
    <source>
        <dbReference type="EMBL" id="MCH3853170.1"/>
    </source>
</evidence>
<dbReference type="GO" id="GO:0005524">
    <property type="term" value="F:ATP binding"/>
    <property type="evidence" value="ECO:0007669"/>
    <property type="project" value="UniProtKB-KW"/>
</dbReference>
<keyword evidence="1" id="KW-0547">Nucleotide-binding</keyword>
<dbReference type="PANTHER" id="PTHR11070">
    <property type="entry name" value="UVRD / RECB / PCRA DNA HELICASE FAMILY MEMBER"/>
    <property type="match status" value="1"/>
</dbReference>
<dbReference type="Gene3D" id="1.10.486.10">
    <property type="entry name" value="PCRA, domain 4"/>
    <property type="match status" value="1"/>
</dbReference>
<keyword evidence="4" id="KW-0067">ATP-binding</keyword>
<keyword evidence="3 7" id="KW-0347">Helicase</keyword>
<proteinExistence type="predicted"/>
<dbReference type="PANTHER" id="PTHR11070:SF2">
    <property type="entry name" value="ATP-DEPENDENT DNA HELICASE SRS2"/>
    <property type="match status" value="1"/>
</dbReference>
<accession>A0AAW5EJL8</accession>
<dbReference type="GO" id="GO:0043138">
    <property type="term" value="F:3'-5' DNA helicase activity"/>
    <property type="evidence" value="ECO:0007669"/>
    <property type="project" value="TreeGrafter"/>
</dbReference>
<evidence type="ECO:0000256" key="4">
    <source>
        <dbReference type="ARBA" id="ARBA00022840"/>
    </source>
</evidence>
<reference evidence="7" key="1">
    <citation type="submission" date="2021-12" db="EMBL/GenBank/DDBJ databases">
        <title>Prevalence of phenicol resistance gene fexA in Campylobacter isolated from poultry supply chain.</title>
        <authorList>
            <person name="Tang B."/>
            <person name="Zheng X."/>
            <person name="Lin J."/>
            <person name="Lin R."/>
            <person name="Yang H."/>
            <person name="Shen Z."/>
            <person name="Xia F."/>
        </authorList>
    </citation>
    <scope>NUCLEOTIDE SEQUENCE</scope>
    <source>
        <strain evidence="7">CJHN2011004</strain>
    </source>
</reference>
<comment type="caution">
    <text evidence="7">The sequence shown here is derived from an EMBL/GenBank/DDBJ whole genome shotgun (WGS) entry which is preliminary data.</text>
</comment>
<dbReference type="AlphaFoldDB" id="A0AAW5EJL8"/>
<dbReference type="RefSeq" id="WP_276148882.1">
    <property type="nucleotide sequence ID" value="NZ_JAJUOL010000721.1"/>
</dbReference>
<dbReference type="GO" id="GO:0016787">
    <property type="term" value="F:hydrolase activity"/>
    <property type="evidence" value="ECO:0007669"/>
    <property type="project" value="UniProtKB-KW"/>
</dbReference>
<organism evidence="7 8">
    <name type="scientific">Campylobacter jejuni</name>
    <dbReference type="NCBI Taxonomy" id="197"/>
    <lineage>
        <taxon>Bacteria</taxon>
        <taxon>Pseudomonadati</taxon>
        <taxon>Campylobacterota</taxon>
        <taxon>Epsilonproteobacteria</taxon>
        <taxon>Campylobacterales</taxon>
        <taxon>Campylobacteraceae</taxon>
        <taxon>Campylobacter</taxon>
    </lineage>
</organism>
<evidence type="ECO:0000256" key="1">
    <source>
        <dbReference type="ARBA" id="ARBA00022741"/>
    </source>
</evidence>
<gene>
    <name evidence="7" type="ORF">LZC39_13825</name>
</gene>
<dbReference type="SUPFAM" id="SSF52540">
    <property type="entry name" value="P-loop containing nucleoside triphosphate hydrolases"/>
    <property type="match status" value="1"/>
</dbReference>
<dbReference type="GO" id="GO:0000725">
    <property type="term" value="P:recombinational repair"/>
    <property type="evidence" value="ECO:0007669"/>
    <property type="project" value="TreeGrafter"/>
</dbReference>
<dbReference type="Gene3D" id="3.40.50.300">
    <property type="entry name" value="P-loop containing nucleotide triphosphate hydrolases"/>
    <property type="match status" value="1"/>
</dbReference>
<feature type="non-terminal residue" evidence="7">
    <location>
        <position position="1"/>
    </location>
</feature>
<evidence type="ECO:0000256" key="3">
    <source>
        <dbReference type="ARBA" id="ARBA00022806"/>
    </source>
</evidence>
<dbReference type="InterPro" id="IPR014017">
    <property type="entry name" value="DNA_helicase_UvrD-like_C"/>
</dbReference>
<evidence type="ECO:0000256" key="5">
    <source>
        <dbReference type="ARBA" id="ARBA00034923"/>
    </source>
</evidence>
<evidence type="ECO:0000256" key="2">
    <source>
        <dbReference type="ARBA" id="ARBA00022801"/>
    </source>
</evidence>
<keyword evidence="2" id="KW-0378">Hydrolase</keyword>
<dbReference type="GO" id="GO:0003677">
    <property type="term" value="F:DNA binding"/>
    <property type="evidence" value="ECO:0007669"/>
    <property type="project" value="InterPro"/>
</dbReference>